<comment type="caution">
    <text evidence="1">The sequence shown here is derived from an EMBL/GenBank/DDBJ whole genome shotgun (WGS) entry which is preliminary data.</text>
</comment>
<dbReference type="AlphaFoldDB" id="A0ABD5T1U1"/>
<dbReference type="EMBL" id="JBHSWT010000309">
    <property type="protein sequence ID" value="MFC6771227.1"/>
    <property type="molecule type" value="Genomic_DNA"/>
</dbReference>
<accession>A0ABD5T1U1</accession>
<gene>
    <name evidence="1" type="ORF">ACFQDD_06805</name>
</gene>
<keyword evidence="2" id="KW-1185">Reference proteome</keyword>
<evidence type="ECO:0000313" key="2">
    <source>
        <dbReference type="Proteomes" id="UP001596274"/>
    </source>
</evidence>
<proteinExistence type="predicted"/>
<sequence length="161" mass="18816">MNKNTRNDVGNIGFIQLKEELQQLDIDELEEVQTKIATELDRRNNGIEDAENVNLINGKWVKWRSLSAHPNLKAVKPWILRVTGTHDKFGVDGDWLDKQKIDGKYHMDVNKLENRDIIKVSGASHNNRKHRYYRVLEITDDQLYYEPKRGLKEASVLEEFS</sequence>
<reference evidence="1 2" key="1">
    <citation type="journal article" date="2019" name="Int. J. Syst. Evol. Microbiol.">
        <title>The Global Catalogue of Microorganisms (GCM) 10K type strain sequencing project: providing services to taxonomists for standard genome sequencing and annotation.</title>
        <authorList>
            <consortium name="The Broad Institute Genomics Platform"/>
            <consortium name="The Broad Institute Genome Sequencing Center for Infectious Disease"/>
            <person name="Wu L."/>
            <person name="Ma J."/>
        </authorList>
    </citation>
    <scope>NUCLEOTIDE SEQUENCE [LARGE SCALE GENOMIC DNA]</scope>
    <source>
        <strain evidence="1 2">PJ61</strain>
    </source>
</reference>
<protein>
    <recommendedName>
        <fullName evidence="3">HNH endonuclease</fullName>
    </recommendedName>
</protein>
<organism evidence="1 2">
    <name type="scientific">Halorubrum pallidum</name>
    <dbReference type="NCBI Taxonomy" id="1526114"/>
    <lineage>
        <taxon>Archaea</taxon>
        <taxon>Methanobacteriati</taxon>
        <taxon>Methanobacteriota</taxon>
        <taxon>Stenosarchaea group</taxon>
        <taxon>Halobacteria</taxon>
        <taxon>Halobacteriales</taxon>
        <taxon>Haloferacaceae</taxon>
        <taxon>Halorubrum</taxon>
    </lineage>
</organism>
<evidence type="ECO:0000313" key="1">
    <source>
        <dbReference type="EMBL" id="MFC6771227.1"/>
    </source>
</evidence>
<evidence type="ECO:0008006" key="3">
    <source>
        <dbReference type="Google" id="ProtNLM"/>
    </source>
</evidence>
<dbReference type="Proteomes" id="UP001596274">
    <property type="component" value="Unassembled WGS sequence"/>
</dbReference>
<name>A0ABD5T1U1_9EURY</name>